<evidence type="ECO:0000313" key="2">
    <source>
        <dbReference type="Proteomes" id="UP000032180"/>
    </source>
</evidence>
<protein>
    <submittedName>
        <fullName evidence="1">Uncharacterized protein</fullName>
    </submittedName>
</protein>
<evidence type="ECO:0000313" key="1">
    <source>
        <dbReference type="EnsemblPlants" id="LPERR02G18250.3"/>
    </source>
</evidence>
<dbReference type="AlphaFoldDB" id="A0A0D9VHR1"/>
<dbReference type="GO" id="GO:0006298">
    <property type="term" value="P:mismatch repair"/>
    <property type="evidence" value="ECO:0007669"/>
    <property type="project" value="InterPro"/>
</dbReference>
<dbReference type="PANTHER" id="PTHR10073">
    <property type="entry name" value="DNA MISMATCH REPAIR PROTEIN MLH, PMS, MUTL"/>
    <property type="match status" value="1"/>
</dbReference>
<accession>A0A0D9VHR1</accession>
<dbReference type="Gene3D" id="3.30.1540.20">
    <property type="entry name" value="MutL, C-terminal domain, dimerisation subdomain"/>
    <property type="match status" value="1"/>
</dbReference>
<reference evidence="1" key="3">
    <citation type="submission" date="2015-04" db="UniProtKB">
        <authorList>
            <consortium name="EnsemblPlants"/>
        </authorList>
    </citation>
    <scope>IDENTIFICATION</scope>
</reference>
<dbReference type="PANTHER" id="PTHR10073:SF52">
    <property type="entry name" value="MISMATCH REPAIR ENDONUCLEASE PMS2"/>
    <property type="match status" value="1"/>
</dbReference>
<sequence length="152" mass="16769">MATTEEAEPEDVAEPVGRNGFVLAEDLHASPCNRYLLKAVPFSKNITFGAQDVKELISMLADSQGDCSIISSYKLDRTDSICPSRVRAMLASRACRMSIMIGDPLTKTEMKKILKNLTGLRSPWNCPHGRPTMRHLADLRTIKNKGAEATFS</sequence>
<dbReference type="HOGENOM" id="CLU_151572_0_0_1"/>
<dbReference type="InterPro" id="IPR037198">
    <property type="entry name" value="MutL_C_sf"/>
</dbReference>
<organism evidence="1 2">
    <name type="scientific">Leersia perrieri</name>
    <dbReference type="NCBI Taxonomy" id="77586"/>
    <lineage>
        <taxon>Eukaryota</taxon>
        <taxon>Viridiplantae</taxon>
        <taxon>Streptophyta</taxon>
        <taxon>Embryophyta</taxon>
        <taxon>Tracheophyta</taxon>
        <taxon>Spermatophyta</taxon>
        <taxon>Magnoliopsida</taxon>
        <taxon>Liliopsida</taxon>
        <taxon>Poales</taxon>
        <taxon>Poaceae</taxon>
        <taxon>BOP clade</taxon>
        <taxon>Oryzoideae</taxon>
        <taxon>Oryzeae</taxon>
        <taxon>Oryzinae</taxon>
        <taxon>Leersia</taxon>
    </lineage>
</organism>
<dbReference type="InterPro" id="IPR038973">
    <property type="entry name" value="MutL/Mlh/Pms-like"/>
</dbReference>
<reference evidence="1 2" key="1">
    <citation type="submission" date="2012-08" db="EMBL/GenBank/DDBJ databases">
        <title>Oryza genome evolution.</title>
        <authorList>
            <person name="Wing R.A."/>
        </authorList>
    </citation>
    <scope>NUCLEOTIDE SEQUENCE</scope>
</reference>
<dbReference type="InterPro" id="IPR042120">
    <property type="entry name" value="MutL_C_dimsub"/>
</dbReference>
<keyword evidence="2" id="KW-1185">Reference proteome</keyword>
<dbReference type="Gramene" id="LPERR02G18250.3">
    <property type="protein sequence ID" value="LPERR02G18250.3"/>
    <property type="gene ID" value="LPERR02G18250"/>
</dbReference>
<proteinExistence type="predicted"/>
<reference evidence="2" key="2">
    <citation type="submission" date="2013-12" db="EMBL/GenBank/DDBJ databases">
        <authorList>
            <person name="Yu Y."/>
            <person name="Lee S."/>
            <person name="de Baynast K."/>
            <person name="Wissotski M."/>
            <person name="Liu L."/>
            <person name="Talag J."/>
            <person name="Goicoechea J."/>
            <person name="Angelova A."/>
            <person name="Jetty R."/>
            <person name="Kudrna D."/>
            <person name="Golser W."/>
            <person name="Rivera L."/>
            <person name="Zhang J."/>
            <person name="Wing R."/>
        </authorList>
    </citation>
    <scope>NUCLEOTIDE SEQUENCE</scope>
</reference>
<dbReference type="GO" id="GO:0016887">
    <property type="term" value="F:ATP hydrolysis activity"/>
    <property type="evidence" value="ECO:0007669"/>
    <property type="project" value="InterPro"/>
</dbReference>
<dbReference type="SUPFAM" id="SSF118116">
    <property type="entry name" value="DNA mismatch repair protein MutL"/>
    <property type="match status" value="1"/>
</dbReference>
<dbReference type="GO" id="GO:0032389">
    <property type="term" value="C:MutLalpha complex"/>
    <property type="evidence" value="ECO:0007669"/>
    <property type="project" value="TreeGrafter"/>
</dbReference>
<dbReference type="Proteomes" id="UP000032180">
    <property type="component" value="Chromosome 2"/>
</dbReference>
<dbReference type="EnsemblPlants" id="LPERR02G18250.3">
    <property type="protein sequence ID" value="LPERR02G18250.3"/>
    <property type="gene ID" value="LPERR02G18250"/>
</dbReference>
<name>A0A0D9VHR1_9ORYZ</name>
<dbReference type="GO" id="GO:0140664">
    <property type="term" value="F:ATP-dependent DNA damage sensor activity"/>
    <property type="evidence" value="ECO:0007669"/>
    <property type="project" value="InterPro"/>
</dbReference>